<dbReference type="GO" id="GO:0008360">
    <property type="term" value="P:regulation of cell shape"/>
    <property type="evidence" value="ECO:0007669"/>
    <property type="project" value="UniProtKB-UniRule"/>
</dbReference>
<dbReference type="GO" id="GO:0016740">
    <property type="term" value="F:transferase activity"/>
    <property type="evidence" value="ECO:0007669"/>
    <property type="project" value="UniProtKB-KW"/>
</dbReference>
<protein>
    <submittedName>
        <fullName evidence="8">L,D-transpeptidase-like protein</fullName>
    </submittedName>
</protein>
<keyword evidence="3 6" id="KW-0133">Cell shape</keyword>
<dbReference type="GO" id="GO:0071555">
    <property type="term" value="P:cell wall organization"/>
    <property type="evidence" value="ECO:0007669"/>
    <property type="project" value="UniProtKB-UniRule"/>
</dbReference>
<evidence type="ECO:0000313" key="9">
    <source>
        <dbReference type="Proteomes" id="UP000315677"/>
    </source>
</evidence>
<dbReference type="InterPro" id="IPR038063">
    <property type="entry name" value="Transpep_catalytic_dom"/>
</dbReference>
<name>A0A543DKQ0_9PSEU</name>
<dbReference type="Pfam" id="PF03734">
    <property type="entry name" value="YkuD"/>
    <property type="match status" value="1"/>
</dbReference>
<organism evidence="8 9">
    <name type="scientific">Pseudonocardia kunmingensis</name>
    <dbReference type="NCBI Taxonomy" id="630975"/>
    <lineage>
        <taxon>Bacteria</taxon>
        <taxon>Bacillati</taxon>
        <taxon>Actinomycetota</taxon>
        <taxon>Actinomycetes</taxon>
        <taxon>Pseudonocardiales</taxon>
        <taxon>Pseudonocardiaceae</taxon>
        <taxon>Pseudonocardia</taxon>
    </lineage>
</organism>
<dbReference type="OrthoDB" id="8887048at2"/>
<feature type="active site" description="Proton donor/acceptor" evidence="6">
    <location>
        <position position="138"/>
    </location>
</feature>
<keyword evidence="4 6" id="KW-0573">Peptidoglycan synthesis</keyword>
<dbReference type="InterPro" id="IPR005490">
    <property type="entry name" value="LD_TPept_cat_dom"/>
</dbReference>
<dbReference type="PROSITE" id="PS52029">
    <property type="entry name" value="LD_TPASE"/>
    <property type="match status" value="1"/>
</dbReference>
<evidence type="ECO:0000256" key="1">
    <source>
        <dbReference type="ARBA" id="ARBA00004752"/>
    </source>
</evidence>
<dbReference type="Proteomes" id="UP000315677">
    <property type="component" value="Unassembled WGS sequence"/>
</dbReference>
<proteinExistence type="predicted"/>
<feature type="domain" description="L,D-TPase catalytic" evidence="7">
    <location>
        <begin position="66"/>
        <end position="173"/>
    </location>
</feature>
<keyword evidence="2" id="KW-0808">Transferase</keyword>
<dbReference type="CDD" id="cd16913">
    <property type="entry name" value="YkuD_like"/>
    <property type="match status" value="1"/>
</dbReference>
<evidence type="ECO:0000313" key="8">
    <source>
        <dbReference type="EMBL" id="TQM09889.1"/>
    </source>
</evidence>
<evidence type="ECO:0000256" key="5">
    <source>
        <dbReference type="ARBA" id="ARBA00023316"/>
    </source>
</evidence>
<dbReference type="PANTHER" id="PTHR30582">
    <property type="entry name" value="L,D-TRANSPEPTIDASE"/>
    <property type="match status" value="1"/>
</dbReference>
<gene>
    <name evidence="8" type="ORF">FB558_5664</name>
</gene>
<evidence type="ECO:0000259" key="7">
    <source>
        <dbReference type="PROSITE" id="PS52029"/>
    </source>
</evidence>
<dbReference type="UniPathway" id="UPA00219"/>
<dbReference type="AlphaFoldDB" id="A0A543DKQ0"/>
<evidence type="ECO:0000256" key="4">
    <source>
        <dbReference type="ARBA" id="ARBA00022984"/>
    </source>
</evidence>
<evidence type="ECO:0000256" key="2">
    <source>
        <dbReference type="ARBA" id="ARBA00022679"/>
    </source>
</evidence>
<feature type="active site" description="Nucleophile" evidence="6">
    <location>
        <position position="149"/>
    </location>
</feature>
<dbReference type="GO" id="GO:0071972">
    <property type="term" value="F:peptidoglycan L,D-transpeptidase activity"/>
    <property type="evidence" value="ECO:0007669"/>
    <property type="project" value="TreeGrafter"/>
</dbReference>
<evidence type="ECO:0000256" key="6">
    <source>
        <dbReference type="PROSITE-ProRule" id="PRU01373"/>
    </source>
</evidence>
<dbReference type="SUPFAM" id="SSF141523">
    <property type="entry name" value="L,D-transpeptidase catalytic domain-like"/>
    <property type="match status" value="1"/>
</dbReference>
<evidence type="ECO:0000256" key="3">
    <source>
        <dbReference type="ARBA" id="ARBA00022960"/>
    </source>
</evidence>
<dbReference type="Gene3D" id="2.40.440.10">
    <property type="entry name" value="L,D-transpeptidase catalytic domain-like"/>
    <property type="match status" value="1"/>
</dbReference>
<keyword evidence="5 6" id="KW-0961">Cell wall biogenesis/degradation</keyword>
<accession>A0A543DKQ0</accession>
<dbReference type="GO" id="GO:0005576">
    <property type="term" value="C:extracellular region"/>
    <property type="evidence" value="ECO:0007669"/>
    <property type="project" value="TreeGrafter"/>
</dbReference>
<sequence length="173" mass="18607">MRVGRHVWRRPRSERTRQARWPARAVAGLVVAGLATGGVAVAAPGDPSATLVADDAVPGTPCSTAAEACVDLGTHTAWLIRDGKVIRGPVPFADGDVEDPTPRGSFRVEWKAEQWTSREYLTPMPWSVFFAPGGIAFHEGSQETASAGCVKLGPEEAHAWFDYLQVGDDVEVR</sequence>
<dbReference type="EMBL" id="VFPA01000003">
    <property type="protein sequence ID" value="TQM09889.1"/>
    <property type="molecule type" value="Genomic_DNA"/>
</dbReference>
<dbReference type="GO" id="GO:0018104">
    <property type="term" value="P:peptidoglycan-protein cross-linking"/>
    <property type="evidence" value="ECO:0007669"/>
    <property type="project" value="TreeGrafter"/>
</dbReference>
<reference evidence="8 9" key="1">
    <citation type="submission" date="2019-06" db="EMBL/GenBank/DDBJ databases">
        <title>Sequencing the genomes of 1000 actinobacteria strains.</title>
        <authorList>
            <person name="Klenk H.-P."/>
        </authorList>
    </citation>
    <scope>NUCLEOTIDE SEQUENCE [LARGE SCALE GENOMIC DNA]</scope>
    <source>
        <strain evidence="8 9">DSM 45301</strain>
    </source>
</reference>
<comment type="pathway">
    <text evidence="1 6">Cell wall biogenesis; peptidoglycan biosynthesis.</text>
</comment>
<dbReference type="PANTHER" id="PTHR30582:SF33">
    <property type="entry name" value="EXPORTED PROTEIN"/>
    <property type="match status" value="1"/>
</dbReference>
<keyword evidence="9" id="KW-1185">Reference proteome</keyword>
<comment type="caution">
    <text evidence="8">The sequence shown here is derived from an EMBL/GenBank/DDBJ whole genome shotgun (WGS) entry which is preliminary data.</text>
</comment>
<dbReference type="InterPro" id="IPR050979">
    <property type="entry name" value="LD-transpeptidase"/>
</dbReference>